<dbReference type="InterPro" id="IPR046960">
    <property type="entry name" value="PPR_At4g14850-like_plant"/>
</dbReference>
<dbReference type="AlphaFoldDB" id="A0A1D1XJF5"/>
<dbReference type="PANTHER" id="PTHR47926">
    <property type="entry name" value="PENTATRICOPEPTIDE REPEAT-CONTAINING PROTEIN"/>
    <property type="match status" value="1"/>
</dbReference>
<dbReference type="InterPro" id="IPR011990">
    <property type="entry name" value="TPR-like_helical_dom_sf"/>
</dbReference>
<reference evidence="3" key="1">
    <citation type="submission" date="2015-07" db="EMBL/GenBank/DDBJ databases">
        <title>Transcriptome Assembly of Anthurium amnicola.</title>
        <authorList>
            <person name="Suzuki J."/>
        </authorList>
    </citation>
    <scope>NUCLEOTIDE SEQUENCE</scope>
</reference>
<dbReference type="GO" id="GO:0009451">
    <property type="term" value="P:RNA modification"/>
    <property type="evidence" value="ECO:0007669"/>
    <property type="project" value="InterPro"/>
</dbReference>
<proteinExistence type="predicted"/>
<dbReference type="Gene3D" id="1.25.40.10">
    <property type="entry name" value="Tetratricopeptide repeat domain"/>
    <property type="match status" value="1"/>
</dbReference>
<dbReference type="PROSITE" id="PS51375">
    <property type="entry name" value="PPR"/>
    <property type="match status" value="1"/>
</dbReference>
<gene>
    <name evidence="3" type="primary">PCMP-E79_1</name>
    <name evidence="3" type="ORF">g.124948</name>
</gene>
<feature type="repeat" description="PPR" evidence="2">
    <location>
        <begin position="19"/>
        <end position="53"/>
    </location>
</feature>
<dbReference type="Pfam" id="PF01535">
    <property type="entry name" value="PPR"/>
    <property type="match status" value="1"/>
</dbReference>
<feature type="non-terminal residue" evidence="3">
    <location>
        <position position="1"/>
    </location>
</feature>
<dbReference type="InterPro" id="IPR002885">
    <property type="entry name" value="PPR_rpt"/>
</dbReference>
<organism evidence="3">
    <name type="scientific">Anthurium amnicola</name>
    <dbReference type="NCBI Taxonomy" id="1678845"/>
    <lineage>
        <taxon>Eukaryota</taxon>
        <taxon>Viridiplantae</taxon>
        <taxon>Streptophyta</taxon>
        <taxon>Embryophyta</taxon>
        <taxon>Tracheophyta</taxon>
        <taxon>Spermatophyta</taxon>
        <taxon>Magnoliopsida</taxon>
        <taxon>Liliopsida</taxon>
        <taxon>Araceae</taxon>
        <taxon>Pothoideae</taxon>
        <taxon>Potheae</taxon>
        <taxon>Anthurium</taxon>
    </lineage>
</organism>
<dbReference type="NCBIfam" id="TIGR00756">
    <property type="entry name" value="PPR"/>
    <property type="match status" value="1"/>
</dbReference>
<dbReference type="EMBL" id="GDJX01025505">
    <property type="protein sequence ID" value="JAT42431.1"/>
    <property type="molecule type" value="Transcribed_RNA"/>
</dbReference>
<name>A0A1D1XJF5_9ARAE</name>
<sequence>GLGSLRAACKLFDEIPHTSSVPWNALLRGHCRAGKWVDALSLFRCMVAAGGGCSSGPDQFTLPIALRACAGLSALKHGKALHGYVVRSRREILRSDVFVGTALVEKWKHYRGVLRGLCSRMSHFGRR</sequence>
<protein>
    <submittedName>
        <fullName evidence="3">Putative pentatricopeptide repeat-containing protein At3g28640</fullName>
    </submittedName>
</protein>
<dbReference type="GO" id="GO:0003723">
    <property type="term" value="F:RNA binding"/>
    <property type="evidence" value="ECO:0007669"/>
    <property type="project" value="InterPro"/>
</dbReference>
<evidence type="ECO:0000313" key="3">
    <source>
        <dbReference type="EMBL" id="JAT42431.1"/>
    </source>
</evidence>
<keyword evidence="1" id="KW-0677">Repeat</keyword>
<evidence type="ECO:0000256" key="1">
    <source>
        <dbReference type="ARBA" id="ARBA00022737"/>
    </source>
</evidence>
<accession>A0A1D1XJF5</accession>
<evidence type="ECO:0000256" key="2">
    <source>
        <dbReference type="PROSITE-ProRule" id="PRU00708"/>
    </source>
</evidence>